<dbReference type="Proteomes" id="UP000267418">
    <property type="component" value="Unassembled WGS sequence"/>
</dbReference>
<feature type="signal peptide" evidence="1">
    <location>
        <begin position="1"/>
        <end position="19"/>
    </location>
</feature>
<keyword evidence="1" id="KW-0732">Signal</keyword>
<evidence type="ECO:0000313" key="3">
    <source>
        <dbReference type="Proteomes" id="UP000267418"/>
    </source>
</evidence>
<comment type="caution">
    <text evidence="2">The sequence shown here is derived from an EMBL/GenBank/DDBJ whole genome shotgun (WGS) entry which is preliminary data.</text>
</comment>
<name>A0A431THK2_9BURK</name>
<protein>
    <submittedName>
        <fullName evidence="2">SH3 domain-containing protein</fullName>
    </submittedName>
</protein>
<keyword evidence="3" id="KW-1185">Reference proteome</keyword>
<proteinExistence type="predicted"/>
<evidence type="ECO:0000256" key="1">
    <source>
        <dbReference type="SAM" id="SignalP"/>
    </source>
</evidence>
<dbReference type="AlphaFoldDB" id="A0A431THK2"/>
<gene>
    <name evidence="2" type="ORF">EJP69_19155</name>
</gene>
<reference evidence="2 3" key="1">
    <citation type="submission" date="2018-12" db="EMBL/GenBank/DDBJ databases">
        <title>The genome of Variovorax gossypii DSM 100435.</title>
        <authorList>
            <person name="Gao J."/>
            <person name="Sun J."/>
        </authorList>
    </citation>
    <scope>NUCLEOTIDE SEQUENCE [LARGE SCALE GENOMIC DNA]</scope>
    <source>
        <strain evidence="2 3">DSM 100435</strain>
    </source>
</reference>
<evidence type="ECO:0000313" key="2">
    <source>
        <dbReference type="EMBL" id="RTQ32834.1"/>
    </source>
</evidence>
<dbReference type="Gene3D" id="2.30.30.40">
    <property type="entry name" value="SH3 Domains"/>
    <property type="match status" value="1"/>
</dbReference>
<dbReference type="OrthoDB" id="8660226at2"/>
<feature type="chain" id="PRO_5019015965" evidence="1">
    <location>
        <begin position="20"/>
        <end position="237"/>
    </location>
</feature>
<dbReference type="EMBL" id="RXOE01000005">
    <property type="protein sequence ID" value="RTQ32834.1"/>
    <property type="molecule type" value="Genomic_DNA"/>
</dbReference>
<accession>A0A431THK2</accession>
<organism evidence="2 3">
    <name type="scientific">Variovorax gossypii</name>
    <dbReference type="NCBI Taxonomy" id="1679495"/>
    <lineage>
        <taxon>Bacteria</taxon>
        <taxon>Pseudomonadati</taxon>
        <taxon>Pseudomonadota</taxon>
        <taxon>Betaproteobacteria</taxon>
        <taxon>Burkholderiales</taxon>
        <taxon>Comamonadaceae</taxon>
        <taxon>Variovorax</taxon>
    </lineage>
</organism>
<dbReference type="RefSeq" id="WP_126472106.1">
    <property type="nucleotide sequence ID" value="NZ_RXOE01000005.1"/>
</dbReference>
<sequence length="237" mass="25047">MLTAWLTPSSFLFASSLMANDRNFSVAPALLLALALLGGTAQASGGSPESSSCQFTAFVEETDPAGLNVRAEPTPTAKVLGKLPSVWSDGSGLRVRVRVGVTASANGWFKIREAADDDMLTGQAPRPVYKGEGWVSGRKLVVKSQAKAGRAAPSPGAPATIRLQDDSLFDGDSTVAAGRPVDCRGRWVQVEYEEARFPADLRPLQIAAAARAGVPKGRFRTWLNKICGIQETSCDGL</sequence>